<dbReference type="RefSeq" id="WP_082988620.1">
    <property type="nucleotide sequence ID" value="NZ_LOCQ01000022.1"/>
</dbReference>
<dbReference type="Pfam" id="PF13589">
    <property type="entry name" value="HATPase_c_3"/>
    <property type="match status" value="1"/>
</dbReference>
<accession>A0A1A7C9H4</accession>
<organism evidence="1 2">
    <name type="scientific">Janthinobacterium psychrotolerans</name>
    <dbReference type="NCBI Taxonomy" id="1747903"/>
    <lineage>
        <taxon>Bacteria</taxon>
        <taxon>Pseudomonadati</taxon>
        <taxon>Pseudomonadota</taxon>
        <taxon>Betaproteobacteria</taxon>
        <taxon>Burkholderiales</taxon>
        <taxon>Oxalobacteraceae</taxon>
        <taxon>Janthinobacterium</taxon>
    </lineage>
</organism>
<name>A0A1A7C9H4_9BURK</name>
<dbReference type="PATRIC" id="fig|1747903.4.peg.5352"/>
<dbReference type="InterPro" id="IPR036890">
    <property type="entry name" value="HATPase_C_sf"/>
</dbReference>
<keyword evidence="1" id="KW-0418">Kinase</keyword>
<dbReference type="GO" id="GO:0016301">
    <property type="term" value="F:kinase activity"/>
    <property type="evidence" value="ECO:0007669"/>
    <property type="project" value="UniProtKB-KW"/>
</dbReference>
<sequence>MTKVAVQAKGIKNRLKSVKPYRAIAEYIWNGFDAEANTIDFVYTTNALGNVNSISISDNGRGIPFHLVDKKFEPVLSSEKRDSEVKHTLIHGKNGLGRLTFFHFAQRATWKTVYFEEGKFYEYEIVVQADSIDNYTAIEKKESNSKIAGTTVIFDNIVDIPEIYLSKDVCDYLRQEFAWFLELKKDSGFVININGNSLSYKSLIRDEDNFSTVIDGNIFEIEYIRWSRKLNRHFSRYYCITPLDVFKYSSPTTLNNKGDEFYHSIFVQSEYFTSFVTDAKAGQADLISPNNDQSDTFRSLTLYLNNFLRERRKPFIIDFAKDLVNSFEADGIFPAYNEKKSWEKLRHEDLRESIIQLCQIDPRIFSNLNMTQKKTFVSFIALIIDSGDIDDLFKILEGVVDLTSDERERFARQLKTTKMSSIVNTIEIISDRYKSVDEFRRLVFEPGMYAGEVPHLQKMMEKNYWLIGEEYQLLTAAEPKFEEALRRYTYILSGVVVDKTIEHESKNKEMDLFLIRQGKKQNKIENIVLELKHPVNIRLGKKEFDQLYDYYQVIRSEPMFNGSNMEWKFYLIGNDFDSTGYVNSQIVSHKSHGEPGLAFSGEYKIYVFKWSEIFTEFELKHDFLNKNLKLELHRLSDGQFDSADDIVSNSRTSDAPAEIGIVTAVA</sequence>
<dbReference type="OrthoDB" id="8765545at2"/>
<dbReference type="SUPFAM" id="SSF55874">
    <property type="entry name" value="ATPase domain of HSP90 chaperone/DNA topoisomerase II/histidine kinase"/>
    <property type="match status" value="1"/>
</dbReference>
<dbReference type="EMBL" id="LOCQ01000022">
    <property type="protein sequence ID" value="OBV41659.1"/>
    <property type="molecule type" value="Genomic_DNA"/>
</dbReference>
<dbReference type="STRING" id="1747903.ASR47_10415"/>
<dbReference type="Proteomes" id="UP000092713">
    <property type="component" value="Unassembled WGS sequence"/>
</dbReference>
<keyword evidence="1" id="KW-0808">Transferase</keyword>
<keyword evidence="2" id="KW-1185">Reference proteome</keyword>
<reference evidence="1 2" key="1">
    <citation type="submission" date="2016-04" db="EMBL/GenBank/DDBJ databases">
        <title>Draft genome sequence of Janthinobacterium psychrotolerans sp. nov., isolated from freshwater sediments in Denmark.</title>
        <authorList>
            <person name="Gong X."/>
            <person name="Skrivergaard S."/>
            <person name="Korsgaard B.S."/>
            <person name="Schreiber L."/>
            <person name="Marshall I.P."/>
            <person name="Finster K."/>
            <person name="Schramm A."/>
        </authorList>
    </citation>
    <scope>NUCLEOTIDE SEQUENCE [LARGE SCALE GENOMIC DNA]</scope>
    <source>
        <strain evidence="1 2">S3-2</strain>
    </source>
</reference>
<dbReference type="Gene3D" id="3.30.565.10">
    <property type="entry name" value="Histidine kinase-like ATPase, C-terminal domain"/>
    <property type="match status" value="1"/>
</dbReference>
<comment type="caution">
    <text evidence="1">The sequence shown here is derived from an EMBL/GenBank/DDBJ whole genome shotgun (WGS) entry which is preliminary data.</text>
</comment>
<dbReference type="AlphaFoldDB" id="A0A1A7C9H4"/>
<protein>
    <submittedName>
        <fullName evidence="1">Histidine kinase-, DNA gyrase B-, and HSP90-like ATPase</fullName>
    </submittedName>
</protein>
<evidence type="ECO:0000313" key="1">
    <source>
        <dbReference type="EMBL" id="OBV41659.1"/>
    </source>
</evidence>
<proteinExistence type="predicted"/>
<evidence type="ECO:0000313" key="2">
    <source>
        <dbReference type="Proteomes" id="UP000092713"/>
    </source>
</evidence>
<gene>
    <name evidence="1" type="ORF">ASR47_10415</name>
</gene>